<evidence type="ECO:0000313" key="3">
    <source>
        <dbReference type="EMBL" id="SFS66914.1"/>
    </source>
</evidence>
<evidence type="ECO:0000256" key="1">
    <source>
        <dbReference type="SAM" id="MobiDB-lite"/>
    </source>
</evidence>
<feature type="transmembrane region" description="Helical" evidence="2">
    <location>
        <begin position="101"/>
        <end position="121"/>
    </location>
</feature>
<keyword evidence="2" id="KW-0472">Membrane</keyword>
<sequence length="440" mass="43688">MKVTPTTGAESREQTPVIRPGRAVAFSIADQGVAALTNIAVVIFAARQSSAGAFAEFAVVYAVFAVLLGACTAYVGQSLVLRGGAGRDPAELARDCRSAALFALAAAGAAGALLAVPSYALSAPAPAALGLVLPIVLTQDTLRYAFSVLHLPHLALAADVLRLAVAVPALALLPAGPGAGTLVLAWGLSALPALGLAGWLLYRATADAAGPPDPAALLRRGHLGQRFLVEFGVGNASSQLAIIGLGAFANPLAVGALRGASTVFGPLNVLYNAATGFGPPLLGRQPGGKARPAALAGGALAAVAVVWALVLSVLPDSWGRQLLGDTWQAASALIPATGTQYAAMALGTCGLLALRVLSPRATLPIQLVFSLVSVVALLTGYALGGILGAAWGLAVGSAAKAAAAWTRVAFEVRVSEAAATGRDTAPGPGAGAEPDGRPAG</sequence>
<feature type="transmembrane region" description="Helical" evidence="2">
    <location>
        <begin position="179"/>
        <end position="202"/>
    </location>
</feature>
<feature type="transmembrane region" description="Helical" evidence="2">
    <location>
        <begin position="58"/>
        <end position="81"/>
    </location>
</feature>
<feature type="region of interest" description="Disordered" evidence="1">
    <location>
        <begin position="420"/>
        <end position="440"/>
    </location>
</feature>
<dbReference type="EMBL" id="FPAB01000003">
    <property type="protein sequence ID" value="SFS66914.1"/>
    <property type="molecule type" value="Genomic_DNA"/>
</dbReference>
<evidence type="ECO:0000256" key="2">
    <source>
        <dbReference type="SAM" id="Phobius"/>
    </source>
</evidence>
<organism evidence="3 4">
    <name type="scientific">Streptomyces harbinensis</name>
    <dbReference type="NCBI Taxonomy" id="1176198"/>
    <lineage>
        <taxon>Bacteria</taxon>
        <taxon>Bacillati</taxon>
        <taxon>Actinomycetota</taxon>
        <taxon>Actinomycetes</taxon>
        <taxon>Kitasatosporales</taxon>
        <taxon>Streptomycetaceae</taxon>
        <taxon>Streptomyces</taxon>
    </lineage>
</organism>
<protein>
    <submittedName>
        <fullName evidence="3">Membrane protein involved in the export of O-antigen and teichoic acid</fullName>
    </submittedName>
</protein>
<evidence type="ECO:0000313" key="4">
    <source>
        <dbReference type="Proteomes" id="UP000198873"/>
    </source>
</evidence>
<keyword evidence="2" id="KW-1133">Transmembrane helix</keyword>
<keyword evidence="4" id="KW-1185">Reference proteome</keyword>
<dbReference type="AlphaFoldDB" id="A0A1I6RQF2"/>
<feature type="transmembrane region" description="Helical" evidence="2">
    <location>
        <begin position="23"/>
        <end position="46"/>
    </location>
</feature>
<proteinExistence type="predicted"/>
<feature type="transmembrane region" description="Helical" evidence="2">
    <location>
        <begin position="293"/>
        <end position="314"/>
    </location>
</feature>
<feature type="compositionally biased region" description="Low complexity" evidence="1">
    <location>
        <begin position="425"/>
        <end position="440"/>
    </location>
</feature>
<reference evidence="4" key="1">
    <citation type="submission" date="2016-10" db="EMBL/GenBank/DDBJ databases">
        <authorList>
            <person name="Varghese N."/>
            <person name="Submissions S."/>
        </authorList>
    </citation>
    <scope>NUCLEOTIDE SEQUENCE [LARGE SCALE GENOMIC DNA]</scope>
    <source>
        <strain evidence="4">CGMCC 4.7047</strain>
    </source>
</reference>
<gene>
    <name evidence="3" type="ORF">SAMN05444716_103280</name>
</gene>
<dbReference type="Proteomes" id="UP000198873">
    <property type="component" value="Unassembled WGS sequence"/>
</dbReference>
<dbReference type="STRING" id="1176198.SAMN05444716_103280"/>
<name>A0A1I6RQF2_9ACTN</name>
<feature type="transmembrane region" description="Helical" evidence="2">
    <location>
        <begin position="334"/>
        <end position="357"/>
    </location>
</feature>
<feature type="transmembrane region" description="Helical" evidence="2">
    <location>
        <begin position="369"/>
        <end position="394"/>
    </location>
</feature>
<accession>A0A1I6RQF2</accession>
<keyword evidence="2" id="KW-0812">Transmembrane</keyword>